<organism evidence="6 7">
    <name type="scientific">Malassezia nana</name>
    <dbReference type="NCBI Taxonomy" id="180528"/>
    <lineage>
        <taxon>Eukaryota</taxon>
        <taxon>Fungi</taxon>
        <taxon>Dikarya</taxon>
        <taxon>Basidiomycota</taxon>
        <taxon>Ustilaginomycotina</taxon>
        <taxon>Malasseziomycetes</taxon>
        <taxon>Malasseziales</taxon>
        <taxon>Malasseziaceae</taxon>
        <taxon>Malassezia</taxon>
    </lineage>
</organism>
<dbReference type="InterPro" id="IPR051132">
    <property type="entry name" value="3-5_Exonuclease_domain"/>
</dbReference>
<dbReference type="Pfam" id="PF01270">
    <property type="entry name" value="Glyco_hydro_8"/>
    <property type="match status" value="1"/>
</dbReference>
<protein>
    <recommendedName>
        <fullName evidence="5">3'-5' exonuclease domain-containing protein</fullName>
    </recommendedName>
</protein>
<feature type="domain" description="3'-5' exonuclease" evidence="5">
    <location>
        <begin position="392"/>
        <end position="564"/>
    </location>
</feature>
<keyword evidence="4" id="KW-0326">Glycosidase</keyword>
<dbReference type="InterPro" id="IPR012337">
    <property type="entry name" value="RNaseH-like_sf"/>
</dbReference>
<dbReference type="PANTHER" id="PTHR13620:SF104">
    <property type="entry name" value="EXONUCLEASE 3'-5' DOMAIN-CONTAINING PROTEIN 2"/>
    <property type="match status" value="1"/>
</dbReference>
<dbReference type="PRINTS" id="PR00735">
    <property type="entry name" value="GLHYDRLASE8"/>
</dbReference>
<gene>
    <name evidence="6" type="ORF">MNAN1_002909</name>
</gene>
<dbReference type="PANTHER" id="PTHR13620">
    <property type="entry name" value="3-5 EXONUCLEASE"/>
    <property type="match status" value="1"/>
</dbReference>
<dbReference type="GO" id="GO:0008408">
    <property type="term" value="F:3'-5' exonuclease activity"/>
    <property type="evidence" value="ECO:0007669"/>
    <property type="project" value="InterPro"/>
</dbReference>
<evidence type="ECO:0000313" key="7">
    <source>
        <dbReference type="Proteomes" id="UP001213623"/>
    </source>
</evidence>
<comment type="similarity">
    <text evidence="1">Belongs to the glycosyl hydrolase 8 (cellulase D) family.</text>
</comment>
<name>A0AAF0ESB6_9BASI</name>
<evidence type="ECO:0000313" key="6">
    <source>
        <dbReference type="EMBL" id="WFD27901.1"/>
    </source>
</evidence>
<dbReference type="CDD" id="cd06141">
    <property type="entry name" value="WRN_exo"/>
    <property type="match status" value="1"/>
</dbReference>
<evidence type="ECO:0000256" key="3">
    <source>
        <dbReference type="ARBA" id="ARBA00022801"/>
    </source>
</evidence>
<dbReference type="Proteomes" id="UP001213623">
    <property type="component" value="Chromosome 5"/>
</dbReference>
<dbReference type="Gene3D" id="1.50.10.10">
    <property type="match status" value="1"/>
</dbReference>
<dbReference type="GO" id="GO:0003676">
    <property type="term" value="F:nucleic acid binding"/>
    <property type="evidence" value="ECO:0007669"/>
    <property type="project" value="InterPro"/>
</dbReference>
<evidence type="ECO:0000256" key="1">
    <source>
        <dbReference type="ARBA" id="ARBA00009209"/>
    </source>
</evidence>
<dbReference type="InterPro" id="IPR036397">
    <property type="entry name" value="RNaseH_sf"/>
</dbReference>
<dbReference type="InterPro" id="IPR008928">
    <property type="entry name" value="6-hairpin_glycosidase_sf"/>
</dbReference>
<sequence length="648" mass="72297">MQGENGDAVTCSEAHGYAMLIAVLHGNQADFDGLLSFFLHFRNERGLMMWQIRQNHGGQLYVADDATDCATDGDIDIATALFQAQRIWPQGSPNFPAGAYGNEAARLCDALMAHCIHPQLFVPLLGDWCDTDSKENRRLYDSTRTSDFILSSFLLFHTKHPNPQARAQWQRVLESTLEVALSQLQVSKTGLLADFLVYDSRHGWHPAKGKHLESKHDGDMSWNACRTRDQRILPLLQTMKATIMKCKFPAIPAGVRIKDGKPLVDYSSRAFIAPAGYLAYALGDSSSHMMAVRALDDEEADYFGDSIDLVIAEEAMAAPVWLQRLDAIAAATADVVSQKDQNRAKARSPHSLPFYDYRSPSGVIQRALDAWGLPRSRSQKVPRLQYLLHEHQVNARVPAALAATGTLYQTVGLDLEWEIGLRVGCTAVMQLATATDIFVIQLSKMEKLPSCLVEMLQDPRIHKVGVAIQQDLCKLQRDFGIQSVGGLELSRVASALDPERWQQRRTLISLRELCMTYLERDLDKRSARVSAWSRAPLTQTQLVYAASDAYVSLELLHAMMLQTLEPQQVPYTQVTSLLDKAMRARIRSAPVTRRKGLMAHEQAWRAWANGSDLATVARERHIQLTTAAAYVARALPDASIPPEQRDEL</sequence>
<evidence type="ECO:0000256" key="4">
    <source>
        <dbReference type="ARBA" id="ARBA00023295"/>
    </source>
</evidence>
<evidence type="ECO:0000256" key="2">
    <source>
        <dbReference type="ARBA" id="ARBA00022722"/>
    </source>
</evidence>
<dbReference type="AlphaFoldDB" id="A0AAF0ESB6"/>
<reference evidence="6" key="1">
    <citation type="submission" date="2023-03" db="EMBL/GenBank/DDBJ databases">
        <title>Mating type loci evolution in Malassezia.</title>
        <authorList>
            <person name="Coelho M.A."/>
        </authorList>
    </citation>
    <scope>NUCLEOTIDE SEQUENCE</scope>
    <source>
        <strain evidence="6">CBS 9557</strain>
    </source>
</reference>
<dbReference type="GO" id="GO:0005975">
    <property type="term" value="P:carbohydrate metabolic process"/>
    <property type="evidence" value="ECO:0007669"/>
    <property type="project" value="InterPro"/>
</dbReference>
<dbReference type="SUPFAM" id="SSF48208">
    <property type="entry name" value="Six-hairpin glycosidases"/>
    <property type="match status" value="1"/>
</dbReference>
<proteinExistence type="inferred from homology"/>
<keyword evidence="7" id="KW-1185">Reference proteome</keyword>
<accession>A0AAF0ESB6</accession>
<evidence type="ECO:0000259" key="5">
    <source>
        <dbReference type="SMART" id="SM00474"/>
    </source>
</evidence>
<keyword evidence="2" id="KW-0540">Nuclease</keyword>
<dbReference type="SUPFAM" id="SSF53098">
    <property type="entry name" value="Ribonuclease H-like"/>
    <property type="match status" value="1"/>
</dbReference>
<dbReference type="InterPro" id="IPR012341">
    <property type="entry name" value="6hp_glycosidase-like_sf"/>
</dbReference>
<dbReference type="SMART" id="SM00474">
    <property type="entry name" value="35EXOc"/>
    <property type="match status" value="1"/>
</dbReference>
<dbReference type="GO" id="GO:0005634">
    <property type="term" value="C:nucleus"/>
    <property type="evidence" value="ECO:0007669"/>
    <property type="project" value="TreeGrafter"/>
</dbReference>
<dbReference type="GO" id="GO:0005737">
    <property type="term" value="C:cytoplasm"/>
    <property type="evidence" value="ECO:0007669"/>
    <property type="project" value="TreeGrafter"/>
</dbReference>
<dbReference type="InterPro" id="IPR002037">
    <property type="entry name" value="Glyco_hydro_8"/>
</dbReference>
<dbReference type="Pfam" id="PF01612">
    <property type="entry name" value="DNA_pol_A_exo1"/>
    <property type="match status" value="1"/>
</dbReference>
<keyword evidence="3" id="KW-0378">Hydrolase</keyword>
<dbReference type="Gene3D" id="3.30.420.10">
    <property type="entry name" value="Ribonuclease H-like superfamily/Ribonuclease H"/>
    <property type="match status" value="1"/>
</dbReference>
<dbReference type="EMBL" id="CP119896">
    <property type="protein sequence ID" value="WFD27901.1"/>
    <property type="molecule type" value="Genomic_DNA"/>
</dbReference>
<dbReference type="GO" id="GO:0004553">
    <property type="term" value="F:hydrolase activity, hydrolyzing O-glycosyl compounds"/>
    <property type="evidence" value="ECO:0007669"/>
    <property type="project" value="InterPro"/>
</dbReference>
<dbReference type="GO" id="GO:0006139">
    <property type="term" value="P:nucleobase-containing compound metabolic process"/>
    <property type="evidence" value="ECO:0007669"/>
    <property type="project" value="InterPro"/>
</dbReference>
<dbReference type="InterPro" id="IPR002562">
    <property type="entry name" value="3'-5'_exonuclease_dom"/>
</dbReference>